<keyword evidence="2" id="KW-1185">Reference proteome</keyword>
<reference evidence="1" key="1">
    <citation type="journal article" date="2014" name="Int. J. Syst. Evol. Microbiol.">
        <title>Complete genome sequence of Corynebacterium casei LMG S-19264T (=DSM 44701T), isolated from a smear-ripened cheese.</title>
        <authorList>
            <consortium name="US DOE Joint Genome Institute (JGI-PGF)"/>
            <person name="Walter F."/>
            <person name="Albersmeier A."/>
            <person name="Kalinowski J."/>
            <person name="Ruckert C."/>
        </authorList>
    </citation>
    <scope>NUCLEOTIDE SEQUENCE</scope>
    <source>
        <strain evidence="1">CGMCC 1.12987</strain>
    </source>
</reference>
<name>A0A917LFL6_9BACL</name>
<dbReference type="Proteomes" id="UP000644756">
    <property type="component" value="Unassembled WGS sequence"/>
</dbReference>
<dbReference type="AlphaFoldDB" id="A0A917LFL6"/>
<dbReference type="RefSeq" id="WP_188532765.1">
    <property type="nucleotide sequence ID" value="NZ_BMGR01000014.1"/>
</dbReference>
<accession>A0A917LFL6</accession>
<comment type="caution">
    <text evidence="1">The sequence shown here is derived from an EMBL/GenBank/DDBJ whole genome shotgun (WGS) entry which is preliminary data.</text>
</comment>
<evidence type="ECO:0000313" key="2">
    <source>
        <dbReference type="Proteomes" id="UP000644756"/>
    </source>
</evidence>
<dbReference type="EMBL" id="BMGR01000014">
    <property type="protein sequence ID" value="GGG18556.1"/>
    <property type="molecule type" value="Genomic_DNA"/>
</dbReference>
<proteinExistence type="predicted"/>
<gene>
    <name evidence="1" type="ORF">GCM10010916_39220</name>
</gene>
<protein>
    <submittedName>
        <fullName evidence="1">Uncharacterized protein</fullName>
    </submittedName>
</protein>
<organism evidence="1 2">
    <name type="scientific">Paenibacillus abyssi</name>
    <dbReference type="NCBI Taxonomy" id="1340531"/>
    <lineage>
        <taxon>Bacteria</taxon>
        <taxon>Bacillati</taxon>
        <taxon>Bacillota</taxon>
        <taxon>Bacilli</taxon>
        <taxon>Bacillales</taxon>
        <taxon>Paenibacillaceae</taxon>
        <taxon>Paenibacillus</taxon>
    </lineage>
</organism>
<evidence type="ECO:0000313" key="1">
    <source>
        <dbReference type="EMBL" id="GGG18556.1"/>
    </source>
</evidence>
<reference evidence="1" key="2">
    <citation type="submission" date="2020-09" db="EMBL/GenBank/DDBJ databases">
        <authorList>
            <person name="Sun Q."/>
            <person name="Zhou Y."/>
        </authorList>
    </citation>
    <scope>NUCLEOTIDE SEQUENCE</scope>
    <source>
        <strain evidence="1">CGMCC 1.12987</strain>
    </source>
</reference>
<sequence>MKNNEKNSFAGAIAVLKAEFLRLQQNFADLAEDEKIQHDEITRAIALLSGELPVFAHLYCFGEDNNISLHLTEGHALEDVRDVWKQHRFVPDEDGSIVFSARLNGDEADGLWVLTEEGGLVSSYGDELIGFSIDQEDAQPASSEPSLEAPAVQPVDWERYDLTAQVVATQKFTIDDDCESIDWDSIEEITGATLVMVHDQEKDLVFDVDVRNMEDDEIIPTIVKALQEHERELGLETKE</sequence>